<accession>A0ABR7TT43</accession>
<reference evidence="1 2" key="1">
    <citation type="submission" date="2020-09" db="EMBL/GenBank/DDBJ databases">
        <title>Genome sequences of type strains of Chitinophaga qingshengii and Chitinophaga varians.</title>
        <authorList>
            <person name="Kittiwongwattana C."/>
        </authorList>
    </citation>
    <scope>NUCLEOTIDE SEQUENCE [LARGE SCALE GENOMIC DNA]</scope>
    <source>
        <strain evidence="1 2">JCM 30026</strain>
    </source>
</reference>
<evidence type="ECO:0000313" key="1">
    <source>
        <dbReference type="EMBL" id="MBC9932139.1"/>
    </source>
</evidence>
<proteinExistence type="predicted"/>
<dbReference type="EMBL" id="JACVFC010000002">
    <property type="protein sequence ID" value="MBC9932139.1"/>
    <property type="molecule type" value="Genomic_DNA"/>
</dbReference>
<evidence type="ECO:0000313" key="2">
    <source>
        <dbReference type="Proteomes" id="UP000659124"/>
    </source>
</evidence>
<organism evidence="1 2">
    <name type="scientific">Chitinophaga qingshengii</name>
    <dbReference type="NCBI Taxonomy" id="1569794"/>
    <lineage>
        <taxon>Bacteria</taxon>
        <taxon>Pseudomonadati</taxon>
        <taxon>Bacteroidota</taxon>
        <taxon>Chitinophagia</taxon>
        <taxon>Chitinophagales</taxon>
        <taxon>Chitinophagaceae</taxon>
        <taxon>Chitinophaga</taxon>
    </lineage>
</organism>
<dbReference type="SUPFAM" id="SSF52047">
    <property type="entry name" value="RNI-like"/>
    <property type="match status" value="1"/>
</dbReference>
<sequence length="311" mass="35009">MSINLIGKLILSSTPRWLMAQTLHTAEKERGERHKGRGLEWGVVEKNKLADIDFLVLWPDDKSTTEIPPVVATLPNLKTLNIPSWFVPHLKAADLPPSLEELQIGVGGEKDPKVNWDKALVLKHIKLLDLTAVVSDFYAEGFPGLSNSLSITLGNKKLDPAEIGKCKHLKNLWLYKADTVEVLSKAGTDSLHFVGWLDGKHEDFKGIKGYGGVQDALIKWNKKLTSLEGLEHLPKLEKLDMLGCSKLEHLGDIMKIKSLQWFRIMECGKAWTAHIDEITDKFTKAGFEKVRFEPDGNYSLLEVWRKYPPAK</sequence>
<dbReference type="RefSeq" id="WP_188089273.1">
    <property type="nucleotide sequence ID" value="NZ_JACVFC010000002.1"/>
</dbReference>
<comment type="caution">
    <text evidence="1">The sequence shown here is derived from an EMBL/GenBank/DDBJ whole genome shotgun (WGS) entry which is preliminary data.</text>
</comment>
<keyword evidence="2" id="KW-1185">Reference proteome</keyword>
<protein>
    <submittedName>
        <fullName evidence="1">Leucine-rich repeat domain-containing protein</fullName>
    </submittedName>
</protein>
<dbReference type="InterPro" id="IPR032675">
    <property type="entry name" value="LRR_dom_sf"/>
</dbReference>
<name>A0ABR7TT43_9BACT</name>
<dbReference type="Gene3D" id="3.80.10.10">
    <property type="entry name" value="Ribonuclease Inhibitor"/>
    <property type="match status" value="1"/>
</dbReference>
<gene>
    <name evidence="1" type="ORF">ICL07_17265</name>
</gene>
<dbReference type="Proteomes" id="UP000659124">
    <property type="component" value="Unassembled WGS sequence"/>
</dbReference>